<proteinExistence type="predicted"/>
<evidence type="ECO:0000313" key="8">
    <source>
        <dbReference type="Proteomes" id="UP000824469"/>
    </source>
</evidence>
<dbReference type="SUPFAM" id="SSF118290">
    <property type="entry name" value="WRKY DNA-binding domain"/>
    <property type="match status" value="1"/>
</dbReference>
<evidence type="ECO:0000256" key="1">
    <source>
        <dbReference type="ARBA" id="ARBA00004123"/>
    </source>
</evidence>
<sequence length="73" mass="8755">INNEQSSKRSQRSARYAFKTRCESDNLEDGYKWRKYGKKYIKNTSNPRNYYKCSYNSCTAKKRVERDARDKGI</sequence>
<keyword evidence="8" id="KW-1185">Reference proteome</keyword>
<comment type="caution">
    <text evidence="7">The sequence shown here is derived from an EMBL/GenBank/DDBJ whole genome shotgun (WGS) entry which is preliminary data.</text>
</comment>
<reference evidence="7 8" key="1">
    <citation type="journal article" date="2021" name="Nat. Plants">
        <title>The Taxus genome provides insights into paclitaxel biosynthesis.</title>
        <authorList>
            <person name="Xiong X."/>
            <person name="Gou J."/>
            <person name="Liao Q."/>
            <person name="Li Y."/>
            <person name="Zhou Q."/>
            <person name="Bi G."/>
            <person name="Li C."/>
            <person name="Du R."/>
            <person name="Wang X."/>
            <person name="Sun T."/>
            <person name="Guo L."/>
            <person name="Liang H."/>
            <person name="Lu P."/>
            <person name="Wu Y."/>
            <person name="Zhang Z."/>
            <person name="Ro D.K."/>
            <person name="Shang Y."/>
            <person name="Huang S."/>
            <person name="Yan J."/>
        </authorList>
    </citation>
    <scope>NUCLEOTIDE SEQUENCE [LARGE SCALE GENOMIC DNA]</scope>
    <source>
        <strain evidence="7">Ta-2019</strain>
    </source>
</reference>
<dbReference type="GO" id="GO:0005634">
    <property type="term" value="C:nucleus"/>
    <property type="evidence" value="ECO:0007669"/>
    <property type="project" value="UniProtKB-SubCell"/>
</dbReference>
<evidence type="ECO:0000256" key="4">
    <source>
        <dbReference type="ARBA" id="ARBA00023163"/>
    </source>
</evidence>
<dbReference type="InterPro" id="IPR003657">
    <property type="entry name" value="WRKY_dom"/>
</dbReference>
<feature type="non-terminal residue" evidence="7">
    <location>
        <position position="1"/>
    </location>
</feature>
<dbReference type="SMART" id="SM00774">
    <property type="entry name" value="WRKY"/>
    <property type="match status" value="1"/>
</dbReference>
<keyword evidence="4" id="KW-0804">Transcription</keyword>
<evidence type="ECO:0000256" key="2">
    <source>
        <dbReference type="ARBA" id="ARBA00023015"/>
    </source>
</evidence>
<dbReference type="PANTHER" id="PTHR31221:SF334">
    <property type="entry name" value="WRKY TRANSCRIPTION FACTOR 57-RELATED"/>
    <property type="match status" value="1"/>
</dbReference>
<feature type="non-terminal residue" evidence="7">
    <location>
        <position position="73"/>
    </location>
</feature>
<evidence type="ECO:0000259" key="6">
    <source>
        <dbReference type="PROSITE" id="PS50811"/>
    </source>
</evidence>
<keyword evidence="3" id="KW-0238">DNA-binding</keyword>
<comment type="subcellular location">
    <subcellularLocation>
        <location evidence="1">Nucleus</location>
    </subcellularLocation>
</comment>
<protein>
    <recommendedName>
        <fullName evidence="6">WRKY domain-containing protein</fullName>
    </recommendedName>
</protein>
<dbReference type="InterPro" id="IPR036576">
    <property type="entry name" value="WRKY_dom_sf"/>
</dbReference>
<dbReference type="PANTHER" id="PTHR31221">
    <property type="entry name" value="WRKY TRANSCRIPTION FACTOR PROTEIN 1-RELATED"/>
    <property type="match status" value="1"/>
</dbReference>
<dbReference type="Pfam" id="PF03106">
    <property type="entry name" value="WRKY"/>
    <property type="match status" value="1"/>
</dbReference>
<gene>
    <name evidence="7" type="ORF">KI387_003374</name>
</gene>
<evidence type="ECO:0000256" key="5">
    <source>
        <dbReference type="ARBA" id="ARBA00023242"/>
    </source>
</evidence>
<accession>A0AA38LP90</accession>
<dbReference type="AlphaFoldDB" id="A0AA38LP90"/>
<dbReference type="Gene3D" id="2.20.25.80">
    <property type="entry name" value="WRKY domain"/>
    <property type="match status" value="1"/>
</dbReference>
<dbReference type="PROSITE" id="PS50811">
    <property type="entry name" value="WRKY"/>
    <property type="match status" value="1"/>
</dbReference>
<keyword evidence="5" id="KW-0539">Nucleus</keyword>
<keyword evidence="2" id="KW-0805">Transcription regulation</keyword>
<dbReference type="Proteomes" id="UP000824469">
    <property type="component" value="Unassembled WGS sequence"/>
</dbReference>
<feature type="domain" description="WRKY" evidence="6">
    <location>
        <begin position="22"/>
        <end position="73"/>
    </location>
</feature>
<evidence type="ECO:0000256" key="3">
    <source>
        <dbReference type="ARBA" id="ARBA00023125"/>
    </source>
</evidence>
<dbReference type="EMBL" id="JAHRHJ020000001">
    <property type="protein sequence ID" value="KAH9331266.1"/>
    <property type="molecule type" value="Genomic_DNA"/>
</dbReference>
<dbReference type="GO" id="GO:0003700">
    <property type="term" value="F:DNA-binding transcription factor activity"/>
    <property type="evidence" value="ECO:0007669"/>
    <property type="project" value="InterPro"/>
</dbReference>
<dbReference type="GO" id="GO:0043565">
    <property type="term" value="F:sequence-specific DNA binding"/>
    <property type="evidence" value="ECO:0007669"/>
    <property type="project" value="InterPro"/>
</dbReference>
<organism evidence="7 8">
    <name type="scientific">Taxus chinensis</name>
    <name type="common">Chinese yew</name>
    <name type="synonym">Taxus wallichiana var. chinensis</name>
    <dbReference type="NCBI Taxonomy" id="29808"/>
    <lineage>
        <taxon>Eukaryota</taxon>
        <taxon>Viridiplantae</taxon>
        <taxon>Streptophyta</taxon>
        <taxon>Embryophyta</taxon>
        <taxon>Tracheophyta</taxon>
        <taxon>Spermatophyta</taxon>
        <taxon>Pinopsida</taxon>
        <taxon>Pinidae</taxon>
        <taxon>Conifers II</taxon>
        <taxon>Cupressales</taxon>
        <taxon>Taxaceae</taxon>
        <taxon>Taxus</taxon>
    </lineage>
</organism>
<name>A0AA38LP90_TAXCH</name>
<evidence type="ECO:0000313" key="7">
    <source>
        <dbReference type="EMBL" id="KAH9331266.1"/>
    </source>
</evidence>
<dbReference type="InterPro" id="IPR044810">
    <property type="entry name" value="WRKY_plant"/>
</dbReference>